<evidence type="ECO:0000313" key="3">
    <source>
        <dbReference type="Proteomes" id="UP000244180"/>
    </source>
</evidence>
<reference evidence="2 3" key="1">
    <citation type="submission" date="2017-08" db="EMBL/GenBank/DDBJ databases">
        <title>Burning lignite coal seam in the remote Altai Mountains harbors a hydrogen-driven thermophilic microbial community.</title>
        <authorList>
            <person name="Kadnikov V.V."/>
            <person name="Mardanov A.V."/>
            <person name="Ivasenko D."/>
            <person name="Beletsky A.V."/>
            <person name="Karnachuk O.V."/>
            <person name="Ravin N.V."/>
        </authorList>
    </citation>
    <scope>NUCLEOTIDE SEQUENCE [LARGE SCALE GENOMIC DNA]</scope>
    <source>
        <strain evidence="2">AL33</strain>
    </source>
</reference>
<dbReference type="EMBL" id="PEBV01000001">
    <property type="protein sequence ID" value="PTQ54842.1"/>
    <property type="molecule type" value="Genomic_DNA"/>
</dbReference>
<accession>A0A2T5GF71</accession>
<dbReference type="InterPro" id="IPR050484">
    <property type="entry name" value="Transf_Hexapept/Carb_Anhydrase"/>
</dbReference>
<evidence type="ECO:0000313" key="2">
    <source>
        <dbReference type="EMBL" id="PTQ54842.1"/>
    </source>
</evidence>
<dbReference type="Gene3D" id="2.160.10.10">
    <property type="entry name" value="Hexapeptide repeat proteins"/>
    <property type="match status" value="1"/>
</dbReference>
<proteinExistence type="predicted"/>
<gene>
    <name evidence="2" type="ORF">HSCHL_1785</name>
</gene>
<dbReference type="AlphaFoldDB" id="A0A2T5GF71"/>
<protein>
    <submittedName>
        <fullName evidence="2">Carbonic anhydrase, family 3</fullName>
    </submittedName>
</protein>
<feature type="region of interest" description="Disordered" evidence="1">
    <location>
        <begin position="170"/>
        <end position="198"/>
    </location>
</feature>
<dbReference type="InterPro" id="IPR047324">
    <property type="entry name" value="LbH_gamma_CA-like"/>
</dbReference>
<dbReference type="PANTHER" id="PTHR13061:SF29">
    <property type="entry name" value="GAMMA CARBONIC ANHYDRASE-LIKE 1, MITOCHONDRIAL-RELATED"/>
    <property type="match status" value="1"/>
</dbReference>
<dbReference type="InterPro" id="IPR011004">
    <property type="entry name" value="Trimer_LpxA-like_sf"/>
</dbReference>
<organism evidence="2 3">
    <name type="scientific">Hydrogenibacillus schlegelii</name>
    <name type="common">Bacillus schlegelii</name>
    <dbReference type="NCBI Taxonomy" id="1484"/>
    <lineage>
        <taxon>Bacteria</taxon>
        <taxon>Bacillati</taxon>
        <taxon>Bacillota</taxon>
        <taxon>Bacilli</taxon>
        <taxon>Bacillales</taxon>
        <taxon>Bacillales Family X. Incertae Sedis</taxon>
        <taxon>Hydrogenibacillus</taxon>
    </lineage>
</organism>
<dbReference type="PANTHER" id="PTHR13061">
    <property type="entry name" value="DYNACTIN SUBUNIT P25"/>
    <property type="match status" value="1"/>
</dbReference>
<evidence type="ECO:0000256" key="1">
    <source>
        <dbReference type="SAM" id="MobiDB-lite"/>
    </source>
</evidence>
<sequence>MPVYPFRDRWPRIAEEAFLAFSAVVSGDVEIGPETNVWFGAIIRGDVAPTRIGARVSIQDNAVLHQSPNRPLIVEDDVVIGHGAIVHSAVVRRGALIGMGAVVLDGAVVEEGAIVGAGALVPPGGRVPAHTVVIGRPARPLRETTDADRAEHARIVREYVEKGRLYRAAGAGRPPLSETDRSPSKPTVPFKEAGDSYR</sequence>
<dbReference type="RefSeq" id="WP_272999344.1">
    <property type="nucleotide sequence ID" value="NZ_PEBV01000001.1"/>
</dbReference>
<dbReference type="Proteomes" id="UP000244180">
    <property type="component" value="Unassembled WGS sequence"/>
</dbReference>
<dbReference type="SUPFAM" id="SSF51161">
    <property type="entry name" value="Trimeric LpxA-like enzymes"/>
    <property type="match status" value="1"/>
</dbReference>
<comment type="caution">
    <text evidence="2">The sequence shown here is derived from an EMBL/GenBank/DDBJ whole genome shotgun (WGS) entry which is preliminary data.</text>
</comment>
<name>A0A2T5GF71_HYDSH</name>
<dbReference type="CDD" id="cd04645">
    <property type="entry name" value="LbH_gamma_CA_like"/>
    <property type="match status" value="1"/>
</dbReference>